<keyword evidence="6" id="KW-1185">Reference proteome</keyword>
<dbReference type="EnsemblMetazoa" id="CapteT116007">
    <property type="protein sequence ID" value="CapteP116007"/>
    <property type="gene ID" value="CapteG116007"/>
</dbReference>
<dbReference type="PANTHER" id="PTHR11927:SF9">
    <property type="entry name" value="L-FUCOSYLTRANSFERASE"/>
    <property type="match status" value="1"/>
</dbReference>
<dbReference type="EMBL" id="AMQN01007497">
    <property type="status" value="NOT_ANNOTATED_CDS"/>
    <property type="molecule type" value="Genomic_DNA"/>
</dbReference>
<name>R7UJ83_CAPTE</name>
<protein>
    <recommendedName>
        <fullName evidence="3">L-Fucosyltransferase</fullName>
        <ecNumber evidence="3">2.4.1.-</ecNumber>
    </recommendedName>
</protein>
<evidence type="ECO:0000313" key="4">
    <source>
        <dbReference type="EMBL" id="ELU06265.1"/>
    </source>
</evidence>
<gene>
    <name evidence="4" type="ORF">CAPTEDRAFT_116007</name>
</gene>
<dbReference type="UniPathway" id="UPA00378"/>
<organism evidence="4">
    <name type="scientific">Capitella teleta</name>
    <name type="common">Polychaete worm</name>
    <dbReference type="NCBI Taxonomy" id="283909"/>
    <lineage>
        <taxon>Eukaryota</taxon>
        <taxon>Metazoa</taxon>
        <taxon>Spiralia</taxon>
        <taxon>Lophotrochozoa</taxon>
        <taxon>Annelida</taxon>
        <taxon>Polychaeta</taxon>
        <taxon>Sedentaria</taxon>
        <taxon>Scolecida</taxon>
        <taxon>Capitellidae</taxon>
        <taxon>Capitella</taxon>
    </lineage>
</organism>
<comment type="similarity">
    <text evidence="3">Belongs to the glycosyltransferase 11 family.</text>
</comment>
<dbReference type="Proteomes" id="UP000014760">
    <property type="component" value="Unassembled WGS sequence"/>
</dbReference>
<keyword evidence="3" id="KW-0333">Golgi apparatus</keyword>
<proteinExistence type="inferred from homology"/>
<dbReference type="GO" id="GO:0008107">
    <property type="term" value="F:galactoside 2-alpha-L-fucosyltransferase activity"/>
    <property type="evidence" value="ECO:0007669"/>
    <property type="project" value="InterPro"/>
</dbReference>
<dbReference type="Pfam" id="PF01531">
    <property type="entry name" value="Glyco_transf_11"/>
    <property type="match status" value="1"/>
</dbReference>
<keyword evidence="2 3" id="KW-0808">Transferase</keyword>
<keyword evidence="3" id="KW-0812">Transmembrane</keyword>
<evidence type="ECO:0000256" key="1">
    <source>
        <dbReference type="ARBA" id="ARBA00022676"/>
    </source>
</evidence>
<dbReference type="EMBL" id="KB300813">
    <property type="protein sequence ID" value="ELU06265.1"/>
    <property type="molecule type" value="Genomic_DNA"/>
</dbReference>
<comment type="subcellular location">
    <subcellularLocation>
        <location evidence="3">Golgi apparatus</location>
        <location evidence="3">Golgi stack membrane</location>
        <topology evidence="3">Single-pass type II membrane protein</topology>
    </subcellularLocation>
</comment>
<evidence type="ECO:0000256" key="3">
    <source>
        <dbReference type="RuleBase" id="RU363129"/>
    </source>
</evidence>
<reference evidence="6" key="1">
    <citation type="submission" date="2012-12" db="EMBL/GenBank/DDBJ databases">
        <authorList>
            <person name="Hellsten U."/>
            <person name="Grimwood J."/>
            <person name="Chapman J.A."/>
            <person name="Shapiro H."/>
            <person name="Aerts A."/>
            <person name="Otillar R.P."/>
            <person name="Terry A.Y."/>
            <person name="Boore J.L."/>
            <person name="Simakov O."/>
            <person name="Marletaz F."/>
            <person name="Cho S.-J."/>
            <person name="Edsinger-Gonzales E."/>
            <person name="Havlak P."/>
            <person name="Kuo D.-H."/>
            <person name="Larsson T."/>
            <person name="Lv J."/>
            <person name="Arendt D."/>
            <person name="Savage R."/>
            <person name="Osoegawa K."/>
            <person name="de Jong P."/>
            <person name="Lindberg D.R."/>
            <person name="Seaver E.C."/>
            <person name="Weisblat D.A."/>
            <person name="Putnam N.H."/>
            <person name="Grigoriev I.V."/>
            <person name="Rokhsar D.S."/>
        </authorList>
    </citation>
    <scope>NUCLEOTIDE SEQUENCE</scope>
    <source>
        <strain evidence="6">I ESC-2004</strain>
    </source>
</reference>
<evidence type="ECO:0000313" key="5">
    <source>
        <dbReference type="EnsemblMetazoa" id="CapteP116007"/>
    </source>
</evidence>
<reference evidence="5" key="3">
    <citation type="submission" date="2015-06" db="UniProtKB">
        <authorList>
            <consortium name="EnsemblMetazoa"/>
        </authorList>
    </citation>
    <scope>IDENTIFICATION</scope>
</reference>
<keyword evidence="3" id="KW-0325">Glycoprotein</keyword>
<reference evidence="4 6" key="2">
    <citation type="journal article" date="2013" name="Nature">
        <title>Insights into bilaterian evolution from three spiralian genomes.</title>
        <authorList>
            <person name="Simakov O."/>
            <person name="Marletaz F."/>
            <person name="Cho S.J."/>
            <person name="Edsinger-Gonzales E."/>
            <person name="Havlak P."/>
            <person name="Hellsten U."/>
            <person name="Kuo D.H."/>
            <person name="Larsson T."/>
            <person name="Lv J."/>
            <person name="Arendt D."/>
            <person name="Savage R."/>
            <person name="Osoegawa K."/>
            <person name="de Jong P."/>
            <person name="Grimwood J."/>
            <person name="Chapman J.A."/>
            <person name="Shapiro H."/>
            <person name="Aerts A."/>
            <person name="Otillar R.P."/>
            <person name="Terry A.Y."/>
            <person name="Boore J.L."/>
            <person name="Grigoriev I.V."/>
            <person name="Lindberg D.R."/>
            <person name="Seaver E.C."/>
            <person name="Weisblat D.A."/>
            <person name="Putnam N.H."/>
            <person name="Rokhsar D.S."/>
        </authorList>
    </citation>
    <scope>NUCLEOTIDE SEQUENCE</scope>
    <source>
        <strain evidence="4 6">I ESC-2004</strain>
    </source>
</reference>
<dbReference type="OrthoDB" id="3226at2759"/>
<dbReference type="GO" id="GO:0005975">
    <property type="term" value="P:carbohydrate metabolic process"/>
    <property type="evidence" value="ECO:0007669"/>
    <property type="project" value="InterPro"/>
</dbReference>
<keyword evidence="1 3" id="KW-0328">Glycosyltransferase</keyword>
<evidence type="ECO:0000313" key="6">
    <source>
        <dbReference type="Proteomes" id="UP000014760"/>
    </source>
</evidence>
<dbReference type="PANTHER" id="PTHR11927">
    <property type="entry name" value="GALACTOSIDE 2-L-FUCOSYLTRANSFERASE"/>
    <property type="match status" value="1"/>
</dbReference>
<dbReference type="STRING" id="283909.R7UJ83"/>
<dbReference type="HOGENOM" id="CLU_043399_5_1_1"/>
<dbReference type="CDD" id="cd11301">
    <property type="entry name" value="Fut1_Fut2_like"/>
    <property type="match status" value="1"/>
</dbReference>
<dbReference type="GO" id="GO:0032580">
    <property type="term" value="C:Golgi cisterna membrane"/>
    <property type="evidence" value="ECO:0007669"/>
    <property type="project" value="UniProtKB-SubCell"/>
</dbReference>
<evidence type="ECO:0000256" key="2">
    <source>
        <dbReference type="ARBA" id="ARBA00022679"/>
    </source>
</evidence>
<dbReference type="AlphaFoldDB" id="R7UJ83"/>
<accession>R7UJ83</accession>
<sequence length="115" mass="12966">MTIAGASYFHKAMDLMLNKYPNAFFIVASDDMAWAKTTLGSRAIMTPFRSAQHDLALLASCQHTIISSGTFSWWAGWLSNGTTIYYQDYPRKGSSLFAGFNHSDYYCKDWIPLSD</sequence>
<dbReference type="EC" id="2.4.1.-" evidence="3"/>
<dbReference type="InterPro" id="IPR002516">
    <property type="entry name" value="Glyco_trans_11"/>
</dbReference>
<keyword evidence="3" id="KW-0735">Signal-anchor</keyword>
<comment type="pathway">
    <text evidence="3">Protein modification; protein glycosylation.</text>
</comment>